<dbReference type="PROSITE" id="PS00379">
    <property type="entry name" value="CDP_ALCOHOL_P_TRANSF"/>
    <property type="match status" value="1"/>
</dbReference>
<proteinExistence type="inferred from homology"/>
<evidence type="ECO:0000256" key="1">
    <source>
        <dbReference type="ARBA" id="ARBA00022679"/>
    </source>
</evidence>
<keyword evidence="3" id="KW-0472">Membrane</keyword>
<evidence type="ECO:0000256" key="3">
    <source>
        <dbReference type="SAM" id="Phobius"/>
    </source>
</evidence>
<dbReference type="Pfam" id="PF01066">
    <property type="entry name" value="CDP-OH_P_transf"/>
    <property type="match status" value="1"/>
</dbReference>
<keyword evidence="5" id="KW-1185">Reference proteome</keyword>
<keyword evidence="3" id="KW-0812">Transmembrane</keyword>
<gene>
    <name evidence="4" type="ORF">rosag_41060</name>
</gene>
<reference evidence="4" key="1">
    <citation type="submission" date="2022-08" db="EMBL/GenBank/DDBJ databases">
        <title>Draft genome sequencing of Roseisolibacter agri AW1220.</title>
        <authorList>
            <person name="Tobiishi Y."/>
            <person name="Tonouchi A."/>
        </authorList>
    </citation>
    <scope>NUCLEOTIDE SEQUENCE</scope>
    <source>
        <strain evidence="4">AW1220</strain>
    </source>
</reference>
<dbReference type="GO" id="GO:0016780">
    <property type="term" value="F:phosphotransferase activity, for other substituted phosphate groups"/>
    <property type="evidence" value="ECO:0007669"/>
    <property type="project" value="InterPro"/>
</dbReference>
<dbReference type="Gene3D" id="1.20.120.1760">
    <property type="match status" value="1"/>
</dbReference>
<feature type="transmembrane region" description="Helical" evidence="3">
    <location>
        <begin position="124"/>
        <end position="143"/>
    </location>
</feature>
<dbReference type="AlphaFoldDB" id="A0AA37QKR2"/>
<keyword evidence="1 2" id="KW-0808">Transferase</keyword>
<organism evidence="4 5">
    <name type="scientific">Roseisolibacter agri</name>
    <dbReference type="NCBI Taxonomy" id="2014610"/>
    <lineage>
        <taxon>Bacteria</taxon>
        <taxon>Pseudomonadati</taxon>
        <taxon>Gemmatimonadota</taxon>
        <taxon>Gemmatimonadia</taxon>
        <taxon>Gemmatimonadales</taxon>
        <taxon>Gemmatimonadaceae</taxon>
        <taxon>Roseisolibacter</taxon>
    </lineage>
</organism>
<dbReference type="Proteomes" id="UP001161325">
    <property type="component" value="Unassembled WGS sequence"/>
</dbReference>
<protein>
    <submittedName>
        <fullName evidence="4">CDP-alcohol phosphatidyltransferase</fullName>
    </submittedName>
</protein>
<dbReference type="GO" id="GO:0016020">
    <property type="term" value="C:membrane"/>
    <property type="evidence" value="ECO:0007669"/>
    <property type="project" value="InterPro"/>
</dbReference>
<dbReference type="RefSeq" id="WP_284352029.1">
    <property type="nucleotide sequence ID" value="NZ_BRXS01000006.1"/>
</dbReference>
<feature type="transmembrane region" description="Helical" evidence="3">
    <location>
        <begin position="163"/>
        <end position="196"/>
    </location>
</feature>
<evidence type="ECO:0000313" key="4">
    <source>
        <dbReference type="EMBL" id="GLC27593.1"/>
    </source>
</evidence>
<dbReference type="InterPro" id="IPR043130">
    <property type="entry name" value="CDP-OH_PTrfase_TM_dom"/>
</dbReference>
<keyword evidence="3" id="KW-1133">Transmembrane helix</keyword>
<accession>A0AA37QKR2</accession>
<evidence type="ECO:0000256" key="2">
    <source>
        <dbReference type="RuleBase" id="RU003750"/>
    </source>
</evidence>
<evidence type="ECO:0000313" key="5">
    <source>
        <dbReference type="Proteomes" id="UP001161325"/>
    </source>
</evidence>
<dbReference type="InterPro" id="IPR048254">
    <property type="entry name" value="CDP_ALCOHOL_P_TRANSF_CS"/>
</dbReference>
<sequence length="238" mass="25399">MLRLWEWIKAGYLRIVDPFAAWLVRNNVGPNTITTVGTLTYVIGGAIYATGHIRTAGWFLGLTACFDVLDGKVARASGRTTVFGAFYDSTLDRVADGAVLGGLAIFFARNDVLHGVPPWAGTPMVAMTLLGIIGTFLTSYTRARAEALGIDAKVGMMQRPERVVLLSAPQAFFGLALGGWVLMLIVTLLTVTAWITAVQRIVYVHRVTQAIDHPELHPAGASVPPAVATGGRDPGLPS</sequence>
<comment type="similarity">
    <text evidence="2">Belongs to the CDP-alcohol phosphatidyltransferase class-I family.</text>
</comment>
<dbReference type="GO" id="GO:0008654">
    <property type="term" value="P:phospholipid biosynthetic process"/>
    <property type="evidence" value="ECO:0007669"/>
    <property type="project" value="InterPro"/>
</dbReference>
<comment type="caution">
    <text evidence="4">The sequence shown here is derived from an EMBL/GenBank/DDBJ whole genome shotgun (WGS) entry which is preliminary data.</text>
</comment>
<dbReference type="InterPro" id="IPR000462">
    <property type="entry name" value="CDP-OH_P_trans"/>
</dbReference>
<name>A0AA37QKR2_9BACT</name>
<dbReference type="EMBL" id="BRXS01000006">
    <property type="protein sequence ID" value="GLC27593.1"/>
    <property type="molecule type" value="Genomic_DNA"/>
</dbReference>